<evidence type="ECO:0000313" key="6">
    <source>
        <dbReference type="EMBL" id="CAK8672205.1"/>
    </source>
</evidence>
<evidence type="ECO:0000256" key="1">
    <source>
        <dbReference type="ARBA" id="ARBA00004141"/>
    </source>
</evidence>
<gene>
    <name evidence="6" type="ORF">CVLEPA_LOCUS1186</name>
</gene>
<keyword evidence="7" id="KW-1185">Reference proteome</keyword>
<dbReference type="InterPro" id="IPR050382">
    <property type="entry name" value="MFS_Na/Anion_cotransporter"/>
</dbReference>
<proteinExistence type="predicted"/>
<comment type="subcellular location">
    <subcellularLocation>
        <location evidence="1">Membrane</location>
        <topology evidence="1">Multi-pass membrane protein</topology>
    </subcellularLocation>
</comment>
<dbReference type="EMBL" id="CAWYQH010000001">
    <property type="protein sequence ID" value="CAK8672205.1"/>
    <property type="molecule type" value="Genomic_DNA"/>
</dbReference>
<feature type="transmembrane region" description="Helical" evidence="5">
    <location>
        <begin position="215"/>
        <end position="233"/>
    </location>
</feature>
<keyword evidence="2 5" id="KW-0812">Transmembrane</keyword>
<dbReference type="InterPro" id="IPR036259">
    <property type="entry name" value="MFS_trans_sf"/>
</dbReference>
<protein>
    <submittedName>
        <fullName evidence="6">Uncharacterized protein</fullName>
    </submittedName>
</protein>
<accession>A0ABP0EXL3</accession>
<sequence>MRLPTTDGFLNGKNNLLRKALEKGRYKVRHTLSSIPWKSIFTSKCAWGLFVCHSTDAWFQHTLPAVLPTYMANVLDFGMTQIGLAMILPYLLQGFVALLGSQITDLLRRKNVITTTNIRKISSFLSASMSGLFLVLSGYVGGNQYAVISLFTMSIAVLGLVFSGYQCNALDIAPRYSGIVYGISNTIAHIFAFFGPFSAGYIVVNKQSVSLWQNLFWLSFGINLTGVTAYAILGSGDEQPWAKADTCDNRSGKVVETENDRLTTTLH</sequence>
<dbReference type="Pfam" id="PF07690">
    <property type="entry name" value="MFS_1"/>
    <property type="match status" value="1"/>
</dbReference>
<dbReference type="Gene3D" id="1.20.1250.20">
    <property type="entry name" value="MFS general substrate transporter like domains"/>
    <property type="match status" value="1"/>
</dbReference>
<feature type="transmembrane region" description="Helical" evidence="5">
    <location>
        <begin position="121"/>
        <end position="140"/>
    </location>
</feature>
<feature type="transmembrane region" description="Helical" evidence="5">
    <location>
        <begin position="146"/>
        <end position="167"/>
    </location>
</feature>
<evidence type="ECO:0000313" key="7">
    <source>
        <dbReference type="Proteomes" id="UP001642483"/>
    </source>
</evidence>
<dbReference type="SUPFAM" id="SSF103473">
    <property type="entry name" value="MFS general substrate transporter"/>
    <property type="match status" value="1"/>
</dbReference>
<evidence type="ECO:0000256" key="3">
    <source>
        <dbReference type="ARBA" id="ARBA00022989"/>
    </source>
</evidence>
<comment type="caution">
    <text evidence="6">The sequence shown here is derived from an EMBL/GenBank/DDBJ whole genome shotgun (WGS) entry which is preliminary data.</text>
</comment>
<dbReference type="InterPro" id="IPR011701">
    <property type="entry name" value="MFS"/>
</dbReference>
<evidence type="ECO:0000256" key="2">
    <source>
        <dbReference type="ARBA" id="ARBA00022692"/>
    </source>
</evidence>
<dbReference type="Proteomes" id="UP001642483">
    <property type="component" value="Unassembled WGS sequence"/>
</dbReference>
<keyword evidence="3 5" id="KW-1133">Transmembrane helix</keyword>
<evidence type="ECO:0000256" key="5">
    <source>
        <dbReference type="SAM" id="Phobius"/>
    </source>
</evidence>
<dbReference type="PANTHER" id="PTHR11662:SF399">
    <property type="entry name" value="FI19708P1-RELATED"/>
    <property type="match status" value="1"/>
</dbReference>
<organism evidence="6 7">
    <name type="scientific">Clavelina lepadiformis</name>
    <name type="common">Light-bulb sea squirt</name>
    <name type="synonym">Ascidia lepadiformis</name>
    <dbReference type="NCBI Taxonomy" id="159417"/>
    <lineage>
        <taxon>Eukaryota</taxon>
        <taxon>Metazoa</taxon>
        <taxon>Chordata</taxon>
        <taxon>Tunicata</taxon>
        <taxon>Ascidiacea</taxon>
        <taxon>Aplousobranchia</taxon>
        <taxon>Clavelinidae</taxon>
        <taxon>Clavelina</taxon>
    </lineage>
</organism>
<evidence type="ECO:0000256" key="4">
    <source>
        <dbReference type="ARBA" id="ARBA00023136"/>
    </source>
</evidence>
<feature type="transmembrane region" description="Helical" evidence="5">
    <location>
        <begin position="179"/>
        <end position="203"/>
    </location>
</feature>
<feature type="transmembrane region" description="Helical" evidence="5">
    <location>
        <begin position="77"/>
        <end position="100"/>
    </location>
</feature>
<keyword evidence="4 5" id="KW-0472">Membrane</keyword>
<reference evidence="6 7" key="1">
    <citation type="submission" date="2024-02" db="EMBL/GenBank/DDBJ databases">
        <authorList>
            <person name="Daric V."/>
            <person name="Darras S."/>
        </authorList>
    </citation>
    <scope>NUCLEOTIDE SEQUENCE [LARGE SCALE GENOMIC DNA]</scope>
</reference>
<dbReference type="PANTHER" id="PTHR11662">
    <property type="entry name" value="SOLUTE CARRIER FAMILY 17"/>
    <property type="match status" value="1"/>
</dbReference>
<name>A0ABP0EXL3_CLALP</name>